<keyword evidence="4" id="KW-0963">Cytoplasm</keyword>
<comment type="function">
    <text evidence="9">Tubulin is the major constituent of microtubules, protein filaments consisting of alpha- and beta-tubulin heterodimers. Gamma-tubulin is a key component of the gamma-tubulin ring complex (gTuRC) which mediates microtubule nucleation. The gTuRC regulates the minus-end nucleation of alpha-beta tubulin heterodimers that grow into microtubule protafilaments, a critical step in centrosome duplication and spindle formation.</text>
</comment>
<evidence type="ECO:0000256" key="5">
    <source>
        <dbReference type="ARBA" id="ARBA00022701"/>
    </source>
</evidence>
<dbReference type="CDD" id="cd02188">
    <property type="entry name" value="gamma_tubulin"/>
    <property type="match status" value="1"/>
</dbReference>
<evidence type="ECO:0000313" key="13">
    <source>
        <dbReference type="EMBL" id="KTB10419.1"/>
    </source>
</evidence>
<dbReference type="KEGG" id="cgr:2889469"/>
<dbReference type="InterPro" id="IPR037103">
    <property type="entry name" value="Tubulin/FtsZ-like_C"/>
</dbReference>
<dbReference type="PANTHER" id="PTHR11588">
    <property type="entry name" value="TUBULIN"/>
    <property type="match status" value="1"/>
</dbReference>
<dbReference type="Gene3D" id="1.10.287.600">
    <property type="entry name" value="Helix hairpin bin"/>
    <property type="match status" value="1"/>
</dbReference>
<dbReference type="GO" id="GO:2000767">
    <property type="term" value="P:positive regulation of cytoplasmic translation"/>
    <property type="evidence" value="ECO:0007669"/>
    <property type="project" value="EnsemblFungi"/>
</dbReference>
<dbReference type="Pfam" id="PF03953">
    <property type="entry name" value="Tubulin_C"/>
    <property type="match status" value="1"/>
</dbReference>
<proteinExistence type="inferred from homology"/>
<dbReference type="Gene3D" id="3.30.1330.20">
    <property type="entry name" value="Tubulin/FtsZ, C-terminal domain"/>
    <property type="match status" value="1"/>
</dbReference>
<dbReference type="GO" id="GO:0008275">
    <property type="term" value="C:gamma-tubulin small complex"/>
    <property type="evidence" value="ECO:0007669"/>
    <property type="project" value="EnsemblFungi"/>
</dbReference>
<dbReference type="VEuPathDB" id="FungiDB:GVI51_J08723"/>
<dbReference type="SUPFAM" id="SSF52490">
    <property type="entry name" value="Tubulin nucleotide-binding domain-like"/>
    <property type="match status" value="1"/>
</dbReference>
<evidence type="ECO:0000313" key="12">
    <source>
        <dbReference type="EMBL" id="BAG34623.1"/>
    </source>
</evidence>
<keyword evidence="8" id="KW-0206">Cytoskeleton</keyword>
<dbReference type="EMBL" id="LLZZ01000053">
    <property type="protein sequence ID" value="KTB10419.1"/>
    <property type="molecule type" value="Genomic_DNA"/>
</dbReference>
<evidence type="ECO:0000256" key="6">
    <source>
        <dbReference type="ARBA" id="ARBA00022741"/>
    </source>
</evidence>
<reference evidence="12" key="1">
    <citation type="submission" date="2008-05" db="EMBL/GenBank/DDBJ databases">
        <title>Divergency of budding yeast gamma-tubulin: structural and functional assessment of the divergency.</title>
        <authorList>
            <person name="Akashi T."/>
            <person name="Saito S."/>
            <person name="Imaizumi T."/>
            <person name="Tanabe H."/>
            <person name="Furuhashi N."/>
            <person name="Kurata N."/>
            <person name="Kawanami H."/>
            <person name="Mizuguchi I."/>
            <person name="Horio T."/>
            <person name="Kikuchi A."/>
        </authorList>
    </citation>
    <scope>NUCLEOTIDE SEQUENCE</scope>
    <source>
        <strain evidence="12">TIMM1062</strain>
    </source>
</reference>
<dbReference type="GO" id="GO:0005824">
    <property type="term" value="C:outer plaque of spindle pole body"/>
    <property type="evidence" value="ECO:0007669"/>
    <property type="project" value="EnsemblFungi"/>
</dbReference>
<dbReference type="VEuPathDB" id="FungiDB:CAGL0J08888g"/>
<evidence type="ECO:0000256" key="9">
    <source>
        <dbReference type="RuleBase" id="RU000352"/>
    </source>
</evidence>
<organism evidence="12">
    <name type="scientific">Candida glabrata</name>
    <name type="common">Yeast</name>
    <name type="synonym">Torulopsis glabrata</name>
    <dbReference type="NCBI Taxonomy" id="5478"/>
    <lineage>
        <taxon>Eukaryota</taxon>
        <taxon>Fungi</taxon>
        <taxon>Dikarya</taxon>
        <taxon>Ascomycota</taxon>
        <taxon>Saccharomycotina</taxon>
        <taxon>Saccharomycetes</taxon>
        <taxon>Saccharomycetales</taxon>
        <taxon>Saccharomycetaceae</taxon>
        <taxon>Nakaseomyces</taxon>
    </lineage>
</organism>
<dbReference type="OrthoDB" id="10249382at2759"/>
<evidence type="ECO:0000256" key="4">
    <source>
        <dbReference type="ARBA" id="ARBA00022490"/>
    </source>
</evidence>
<dbReference type="GO" id="GO:0005525">
    <property type="term" value="F:GTP binding"/>
    <property type="evidence" value="ECO:0007669"/>
    <property type="project" value="UniProtKB-UniRule"/>
</dbReference>
<dbReference type="GO" id="GO:0051417">
    <property type="term" value="P:microtubule nucleation by spindle pole body"/>
    <property type="evidence" value="ECO:0007669"/>
    <property type="project" value="EnsemblFungi"/>
</dbReference>
<comment type="similarity">
    <text evidence="2 9">Belongs to the tubulin family.</text>
</comment>
<dbReference type="SUPFAM" id="SSF55307">
    <property type="entry name" value="Tubulin C-terminal domain-like"/>
    <property type="match status" value="1"/>
</dbReference>
<dbReference type="InterPro" id="IPR023123">
    <property type="entry name" value="Tubulin_C"/>
</dbReference>
<dbReference type="GO" id="GO:0005822">
    <property type="term" value="C:inner plaque of spindle pole body"/>
    <property type="evidence" value="ECO:0007669"/>
    <property type="project" value="EnsemblFungi"/>
</dbReference>
<dbReference type="GO" id="GO:0005200">
    <property type="term" value="F:structural constituent of cytoskeleton"/>
    <property type="evidence" value="ECO:0007669"/>
    <property type="project" value="EnsemblFungi"/>
</dbReference>
<reference evidence="13 14" key="2">
    <citation type="submission" date="2015-10" db="EMBL/GenBank/DDBJ databases">
        <title>Draft genomes sequences of Candida glabrata isolates 1A, 1B, 2A, 2B, 3A and 3B.</title>
        <authorList>
            <person name="Haavelsrud O.E."/>
            <person name="Gaustad P."/>
        </authorList>
    </citation>
    <scope>NUCLEOTIDE SEQUENCE [LARGE SCALE GENOMIC DNA]</scope>
    <source>
        <strain evidence="13">910700640</strain>
    </source>
</reference>
<dbReference type="SMART" id="SM00864">
    <property type="entry name" value="Tubulin"/>
    <property type="match status" value="1"/>
</dbReference>
<keyword evidence="7 9" id="KW-0342">GTP-binding</keyword>
<evidence type="ECO:0000256" key="1">
    <source>
        <dbReference type="ARBA" id="ARBA00004267"/>
    </source>
</evidence>
<dbReference type="PRINTS" id="PR01161">
    <property type="entry name" value="TUBULIN"/>
</dbReference>
<dbReference type="VEuPathDB" id="FungiDB:B1J91_J08888g"/>
<dbReference type="EMBL" id="AB437897">
    <property type="protein sequence ID" value="BAG34623.1"/>
    <property type="molecule type" value="Genomic_DNA"/>
</dbReference>
<dbReference type="AlphaFoldDB" id="B2NK57"/>
<gene>
    <name evidence="12" type="primary">TUB4</name>
    <name evidence="13" type="ORF">AO440_003147</name>
</gene>
<feature type="domain" description="Tubulin/FtsZ GTPase" evidence="10">
    <location>
        <begin position="51"/>
        <end position="247"/>
    </location>
</feature>
<evidence type="ECO:0000256" key="8">
    <source>
        <dbReference type="ARBA" id="ARBA00023212"/>
    </source>
</evidence>
<name>B2NK57_CANGB</name>
<dbReference type="InterPro" id="IPR036525">
    <property type="entry name" value="Tubulin/FtsZ_GTPase_sf"/>
</dbReference>
<dbReference type="InterPro" id="IPR017975">
    <property type="entry name" value="Tubulin_CS"/>
</dbReference>
<dbReference type="GO" id="GO:0007052">
    <property type="term" value="P:mitotic spindle organization"/>
    <property type="evidence" value="ECO:0007669"/>
    <property type="project" value="EnsemblFungi"/>
</dbReference>
<evidence type="ECO:0000313" key="14">
    <source>
        <dbReference type="Proteomes" id="UP000054886"/>
    </source>
</evidence>
<evidence type="ECO:0000256" key="2">
    <source>
        <dbReference type="ARBA" id="ARBA00009636"/>
    </source>
</evidence>
<dbReference type="VEuPathDB" id="FungiDB:GWK60_J08701"/>
<dbReference type="VEuPathDB" id="FungiDB:GW608_J08745"/>
<dbReference type="OMA" id="HRYISIL"/>
<keyword evidence="5 9" id="KW-0493">Microtubule</keyword>
<dbReference type="PRINTS" id="PR01164">
    <property type="entry name" value="GAMMATUBULIN"/>
</dbReference>
<keyword evidence="6 9" id="KW-0547">Nucleotide-binding</keyword>
<comment type="subcellular location">
    <subcellularLocation>
        <location evidence="1">Cytoplasm</location>
        <location evidence="1">Cytoskeleton</location>
        <location evidence="1">Microtubule organizing center</location>
    </subcellularLocation>
</comment>
<accession>B2NK57</accession>
<dbReference type="RefSeq" id="XP_448095.1">
    <property type="nucleotide sequence ID" value="XM_448095.1"/>
</dbReference>
<dbReference type="GeneID" id="2889469"/>
<dbReference type="Pfam" id="PF00091">
    <property type="entry name" value="Tubulin"/>
    <property type="match status" value="1"/>
</dbReference>
<dbReference type="PROSITE" id="PS00227">
    <property type="entry name" value="TUBULIN"/>
    <property type="match status" value="1"/>
</dbReference>
<protein>
    <recommendedName>
        <fullName evidence="3 9">Tubulin gamma chain</fullName>
    </recommendedName>
</protein>
<dbReference type="Gene3D" id="3.40.50.1440">
    <property type="entry name" value="Tubulin/FtsZ, GTPase domain"/>
    <property type="match status" value="1"/>
</dbReference>
<evidence type="ECO:0000259" key="11">
    <source>
        <dbReference type="SMART" id="SM00865"/>
    </source>
</evidence>
<evidence type="ECO:0000256" key="3">
    <source>
        <dbReference type="ARBA" id="ARBA00018848"/>
    </source>
</evidence>
<sequence length="465" mass="52344">MTGEIITIQVGQCGNHVGKYFWNQLLKEHGIDKDGYSKYNDDLTHIREDDTNPFFKQITNNRYVPRAIMIDLEPAAVTDVQSSFNDLFNPRNTWVSSEGLGAGNSWSTGYDRGVQNQDRIMDIIDRELDSTDNFEGFQLLHSVAGGTGSGLGSSLLEALTDRYSKSFITTYSVFPSKQSEVVVGPYNTVLTLRRLCEDADASIIFDNNALLNLTARTFRDPNTSYEHTNQLISSALSSITNSLRFPSYMYNSMASIFSTLIPTPELHFLTPNFTPFTPDYIIGGQRYKKNTAYDVLLDLLDPFNSLVTQRSDMVTHFNVFSTVIGEVDQNHILRALPKMQQRLNMPSWSTSALNVNIGRRSPYLPPLESRENSVSGLMLSNTSAITSVFERSASAFDKLFYKGAFLNQFESGQLFQNGLDEFVESREVITRMMEEYSNAEQDTYLDDILNEDDIMIGGFDNEGDS</sequence>
<feature type="domain" description="Tubulin/FtsZ 2-layer sandwich" evidence="11">
    <location>
        <begin position="249"/>
        <end position="394"/>
    </location>
</feature>
<dbReference type="SMART" id="SM00865">
    <property type="entry name" value="Tubulin_C"/>
    <property type="match status" value="1"/>
</dbReference>
<dbReference type="SMR" id="B2NK57"/>
<dbReference type="InterPro" id="IPR008280">
    <property type="entry name" value="Tub_FtsZ_C"/>
</dbReference>
<dbReference type="Proteomes" id="UP000054886">
    <property type="component" value="Unassembled WGS sequence"/>
</dbReference>
<dbReference type="InterPro" id="IPR002454">
    <property type="entry name" value="Gamma_tubulin"/>
</dbReference>
<evidence type="ECO:0000259" key="10">
    <source>
        <dbReference type="SMART" id="SM00864"/>
    </source>
</evidence>
<dbReference type="InterPro" id="IPR000217">
    <property type="entry name" value="Tubulin"/>
</dbReference>
<dbReference type="GO" id="GO:0005874">
    <property type="term" value="C:microtubule"/>
    <property type="evidence" value="ECO:0007669"/>
    <property type="project" value="UniProtKB-KW"/>
</dbReference>
<evidence type="ECO:0000256" key="7">
    <source>
        <dbReference type="ARBA" id="ARBA00023134"/>
    </source>
</evidence>
<dbReference type="GO" id="GO:0031122">
    <property type="term" value="P:cytoplasmic microtubule organization"/>
    <property type="evidence" value="ECO:0007669"/>
    <property type="project" value="InterPro"/>
</dbReference>
<dbReference type="InterPro" id="IPR003008">
    <property type="entry name" value="Tubulin_FtsZ_GTPase"/>
</dbReference>
<dbReference type="InterPro" id="IPR018316">
    <property type="entry name" value="Tubulin/FtsZ_2-layer-sand-dom"/>
</dbReference>